<dbReference type="Proteomes" id="UP000004682">
    <property type="component" value="Unassembled WGS sequence"/>
</dbReference>
<feature type="region of interest" description="Disordered" evidence="1">
    <location>
        <begin position="63"/>
        <end position="95"/>
    </location>
</feature>
<protein>
    <submittedName>
        <fullName evidence="2">Uncharacterized protein</fullName>
    </submittedName>
</protein>
<evidence type="ECO:0000313" key="3">
    <source>
        <dbReference type="Proteomes" id="UP000004682"/>
    </source>
</evidence>
<accession>A0ABN0GCG5</accession>
<organism evidence="2 3">
    <name type="scientific">Burkholderia humptydooensis MSMB43</name>
    <dbReference type="NCBI Taxonomy" id="441157"/>
    <lineage>
        <taxon>Bacteria</taxon>
        <taxon>Pseudomonadati</taxon>
        <taxon>Pseudomonadota</taxon>
        <taxon>Betaproteobacteria</taxon>
        <taxon>Burkholderiales</taxon>
        <taxon>Burkholderiaceae</taxon>
        <taxon>Burkholderia</taxon>
        <taxon>pseudomallei group</taxon>
    </lineage>
</organism>
<reference evidence="3" key="1">
    <citation type="journal article" date="2012" name="J. Bacteriol.">
        <title>Revised Genome Sequence of Burkholderia thailandensis MSMB43 with Improved Annotation.</title>
        <authorList>
            <person name="Zhuo Y."/>
            <person name="Liu L."/>
            <person name="Wang Q."/>
            <person name="Liu X."/>
            <person name="Ren B."/>
            <person name="Liu M."/>
            <person name="Ni P."/>
            <person name="Cheng Y.Q."/>
            <person name="Zhang L."/>
        </authorList>
    </citation>
    <scope>NUCLEOTIDE SEQUENCE [LARGE SCALE GENOMIC DNA]</scope>
    <source>
        <strain evidence="3">MSMB43</strain>
    </source>
</reference>
<name>A0ABN0GCG5_9BURK</name>
<evidence type="ECO:0000313" key="2">
    <source>
        <dbReference type="EMBL" id="EIP89754.1"/>
    </source>
</evidence>
<proteinExistence type="predicted"/>
<dbReference type="EMBL" id="JH692061">
    <property type="protein sequence ID" value="EIP89754.1"/>
    <property type="molecule type" value="Genomic_DNA"/>
</dbReference>
<feature type="compositionally biased region" description="Low complexity" evidence="1">
    <location>
        <begin position="63"/>
        <end position="77"/>
    </location>
</feature>
<gene>
    <name evidence="2" type="ORF">A33K_13336</name>
</gene>
<sequence>MGAANSSRPAVAPRGFGCVFATLTECFRCDALPHWRGSGVRRRPGTVMVACYHGRRRIHHIGPLARGRPGRQARAGPCNEAGGAPAPFRHARHGFRSPGALSAACPTVEARSPGVRRETCVRARISA</sequence>
<evidence type="ECO:0000256" key="1">
    <source>
        <dbReference type="SAM" id="MobiDB-lite"/>
    </source>
</evidence>
<keyword evidence="3" id="KW-1185">Reference proteome</keyword>